<dbReference type="Gene3D" id="3.10.20.30">
    <property type="match status" value="1"/>
</dbReference>
<comment type="cofactor">
    <cofactor evidence="8">
        <name>[2Fe-2S] cluster</name>
        <dbReference type="ChEBI" id="CHEBI:190135"/>
    </cofactor>
</comment>
<dbReference type="InterPro" id="IPR006058">
    <property type="entry name" value="2Fe2S_fd_BS"/>
</dbReference>
<reference evidence="12 13" key="1">
    <citation type="submission" date="2017-07" db="EMBL/GenBank/DDBJ databases">
        <title>Leptospira spp. isolated from tropical soils.</title>
        <authorList>
            <person name="Thibeaux R."/>
            <person name="Iraola G."/>
            <person name="Ferres I."/>
            <person name="Bierque E."/>
            <person name="Girault D."/>
            <person name="Soupe-Gilbert M.-E."/>
            <person name="Picardeau M."/>
            <person name="Goarant C."/>
        </authorList>
    </citation>
    <scope>NUCLEOTIDE SEQUENCE [LARGE SCALE GENOMIC DNA]</scope>
    <source>
        <strain evidence="10 13">FH2-B-C1</strain>
        <strain evidence="11 12">FH2-B-D1</strain>
    </source>
</reference>
<organism evidence="10 13">
    <name type="scientific">Leptospira adleri</name>
    <dbReference type="NCBI Taxonomy" id="2023186"/>
    <lineage>
        <taxon>Bacteria</taxon>
        <taxon>Pseudomonadati</taxon>
        <taxon>Spirochaetota</taxon>
        <taxon>Spirochaetia</taxon>
        <taxon>Leptospirales</taxon>
        <taxon>Leptospiraceae</taxon>
        <taxon>Leptospira</taxon>
    </lineage>
</organism>
<accession>A0A2M9YRM3</accession>
<dbReference type="AlphaFoldDB" id="A0A2M9YRM3"/>
<evidence type="ECO:0000259" key="9">
    <source>
        <dbReference type="PROSITE" id="PS51085"/>
    </source>
</evidence>
<evidence type="ECO:0000313" key="13">
    <source>
        <dbReference type="Proteomes" id="UP000232188"/>
    </source>
</evidence>
<keyword evidence="2" id="KW-0813">Transport</keyword>
<gene>
    <name evidence="11" type="ORF">CH376_08285</name>
    <name evidence="10" type="ORF">CH380_06675</name>
</gene>
<dbReference type="OrthoDB" id="9807864at2"/>
<dbReference type="PANTHER" id="PTHR43112">
    <property type="entry name" value="FERREDOXIN"/>
    <property type="match status" value="1"/>
</dbReference>
<evidence type="ECO:0000256" key="4">
    <source>
        <dbReference type="ARBA" id="ARBA00022723"/>
    </source>
</evidence>
<dbReference type="InterPro" id="IPR001041">
    <property type="entry name" value="2Fe-2S_ferredoxin-type"/>
</dbReference>
<feature type="domain" description="2Fe-2S ferredoxin-type" evidence="9">
    <location>
        <begin position="1"/>
        <end position="93"/>
    </location>
</feature>
<dbReference type="EMBL" id="NPDU01000017">
    <property type="protein sequence ID" value="PJZ62348.1"/>
    <property type="molecule type" value="Genomic_DNA"/>
</dbReference>
<dbReference type="InterPro" id="IPR012675">
    <property type="entry name" value="Beta-grasp_dom_sf"/>
</dbReference>
<keyword evidence="7" id="KW-0411">Iron-sulfur</keyword>
<keyword evidence="6" id="KW-0408">Iron</keyword>
<comment type="caution">
    <text evidence="10">The sequence shown here is derived from an EMBL/GenBank/DDBJ whole genome shotgun (WGS) entry which is preliminary data.</text>
</comment>
<evidence type="ECO:0000256" key="1">
    <source>
        <dbReference type="ARBA" id="ARBA00007874"/>
    </source>
</evidence>
<evidence type="ECO:0000256" key="8">
    <source>
        <dbReference type="ARBA" id="ARBA00034078"/>
    </source>
</evidence>
<evidence type="ECO:0000313" key="12">
    <source>
        <dbReference type="Proteomes" id="UP000232149"/>
    </source>
</evidence>
<dbReference type="Proteomes" id="UP000232149">
    <property type="component" value="Unassembled WGS sequence"/>
</dbReference>
<dbReference type="CDD" id="cd00207">
    <property type="entry name" value="fer2"/>
    <property type="match status" value="1"/>
</dbReference>
<evidence type="ECO:0000256" key="2">
    <source>
        <dbReference type="ARBA" id="ARBA00022448"/>
    </source>
</evidence>
<dbReference type="RefSeq" id="WP_100784963.1">
    <property type="nucleotide sequence ID" value="NZ_NPDU01000017.1"/>
</dbReference>
<keyword evidence="4" id="KW-0479">Metal-binding</keyword>
<dbReference type="Pfam" id="PF00111">
    <property type="entry name" value="Fer2"/>
    <property type="match status" value="1"/>
</dbReference>
<dbReference type="Proteomes" id="UP000232188">
    <property type="component" value="Unassembled WGS sequence"/>
</dbReference>
<evidence type="ECO:0000313" key="10">
    <source>
        <dbReference type="EMBL" id="PJZ54188.1"/>
    </source>
</evidence>
<dbReference type="PROSITE" id="PS51085">
    <property type="entry name" value="2FE2S_FER_2"/>
    <property type="match status" value="1"/>
</dbReference>
<sequence>MGFKIHFPDLNRRIESGEKETILDSALNAGIDLAYSCRFGRCGVCKILLLGGKVEHLSHGKFSLTEEEKEEGFILACRSVPLSDLILPWTHKSPKIIS</sequence>
<keyword evidence="5" id="KW-0249">Electron transport</keyword>
<keyword evidence="12" id="KW-1185">Reference proteome</keyword>
<evidence type="ECO:0000256" key="3">
    <source>
        <dbReference type="ARBA" id="ARBA00022714"/>
    </source>
</evidence>
<evidence type="ECO:0000256" key="6">
    <source>
        <dbReference type="ARBA" id="ARBA00023004"/>
    </source>
</evidence>
<proteinExistence type="inferred from homology"/>
<evidence type="ECO:0000313" key="11">
    <source>
        <dbReference type="EMBL" id="PJZ62348.1"/>
    </source>
</evidence>
<name>A0A2M9YRM3_9LEPT</name>
<dbReference type="GO" id="GO:0051537">
    <property type="term" value="F:2 iron, 2 sulfur cluster binding"/>
    <property type="evidence" value="ECO:0007669"/>
    <property type="project" value="UniProtKB-KW"/>
</dbReference>
<dbReference type="PROSITE" id="PS00197">
    <property type="entry name" value="2FE2S_FER_1"/>
    <property type="match status" value="1"/>
</dbReference>
<dbReference type="EMBL" id="NPDV01000004">
    <property type="protein sequence ID" value="PJZ54188.1"/>
    <property type="molecule type" value="Genomic_DNA"/>
</dbReference>
<protein>
    <recommendedName>
        <fullName evidence="9">2Fe-2S ferredoxin-type domain-containing protein</fullName>
    </recommendedName>
</protein>
<evidence type="ECO:0000256" key="5">
    <source>
        <dbReference type="ARBA" id="ARBA00022982"/>
    </source>
</evidence>
<dbReference type="SUPFAM" id="SSF54292">
    <property type="entry name" value="2Fe-2S ferredoxin-like"/>
    <property type="match status" value="1"/>
</dbReference>
<dbReference type="InterPro" id="IPR036010">
    <property type="entry name" value="2Fe-2S_ferredoxin-like_sf"/>
</dbReference>
<dbReference type="GO" id="GO:0046872">
    <property type="term" value="F:metal ion binding"/>
    <property type="evidence" value="ECO:0007669"/>
    <property type="project" value="UniProtKB-KW"/>
</dbReference>
<keyword evidence="3" id="KW-0001">2Fe-2S</keyword>
<comment type="similarity">
    <text evidence="1">Belongs to the 2Fe2S plant-type ferredoxin family.</text>
</comment>
<evidence type="ECO:0000256" key="7">
    <source>
        <dbReference type="ARBA" id="ARBA00023014"/>
    </source>
</evidence>
<dbReference type="PANTHER" id="PTHR43112:SF3">
    <property type="entry name" value="FERREDOXIN-2, CHLOROPLASTIC"/>
    <property type="match status" value="1"/>
</dbReference>